<keyword evidence="10" id="KW-0975">Bacterial flagellum</keyword>
<keyword evidence="7 12" id="KW-0653">Protein transport</keyword>
<dbReference type="RefSeq" id="WP_167232865.1">
    <property type="nucleotide sequence ID" value="NZ_VUYU01000048.1"/>
</dbReference>
<keyword evidence="8 12" id="KW-1133">Transmembrane helix</keyword>
<keyword evidence="14" id="KW-0966">Cell projection</keyword>
<feature type="transmembrane region" description="Helical" evidence="12">
    <location>
        <begin position="199"/>
        <end position="225"/>
    </location>
</feature>
<evidence type="ECO:0000256" key="4">
    <source>
        <dbReference type="ARBA" id="ARBA00022475"/>
    </source>
</evidence>
<accession>A0ABX0M033</accession>
<evidence type="ECO:0000313" key="14">
    <source>
        <dbReference type="EMBL" id="NHZ38388.1"/>
    </source>
</evidence>
<organism evidence="14 15">
    <name type="scientific">Massilia rubra</name>
    <dbReference type="NCBI Taxonomy" id="2607910"/>
    <lineage>
        <taxon>Bacteria</taxon>
        <taxon>Pseudomonadati</taxon>
        <taxon>Pseudomonadota</taxon>
        <taxon>Betaproteobacteria</taxon>
        <taxon>Burkholderiales</taxon>
        <taxon>Oxalobacteraceae</taxon>
        <taxon>Telluria group</taxon>
        <taxon>Massilia</taxon>
    </lineage>
</organism>
<protein>
    <recommendedName>
        <fullName evidence="2 12">Flagellar biosynthetic protein FliP</fullName>
    </recommendedName>
</protein>
<evidence type="ECO:0000256" key="7">
    <source>
        <dbReference type="ARBA" id="ARBA00022927"/>
    </source>
</evidence>
<evidence type="ECO:0000256" key="3">
    <source>
        <dbReference type="ARBA" id="ARBA00022448"/>
    </source>
</evidence>
<dbReference type="Pfam" id="PF00813">
    <property type="entry name" value="FliP"/>
    <property type="match status" value="1"/>
</dbReference>
<evidence type="ECO:0000256" key="13">
    <source>
        <dbReference type="SAM" id="SignalP"/>
    </source>
</evidence>
<dbReference type="InterPro" id="IPR005837">
    <property type="entry name" value="FliP"/>
</dbReference>
<feature type="transmembrane region" description="Helical" evidence="12">
    <location>
        <begin position="237"/>
        <end position="257"/>
    </location>
</feature>
<sequence>MRSGARGRAAPGGTLAVLACGLLLLLLLLAAPAPASAQDLLAGIIPGAKTDLTVKSQVLVLMTLLGLLPIMVMMMTCFTRFVIVLSLLRQALGLQQGLPNRIITGVALILTLLVMRPIGDQIWREAFVPYDQDKIGMQDALKVAEAPLSRFMLAQTSKAALAQVARLAGEPSEMAPQQRAFTVKLAAFVLSELKTAFQIGAMLFIPFLIIDLVVSSVLMAMGMMMLSPLVISLPFKLLLFVLVDGWTLTVNTLVGSIRPF</sequence>
<evidence type="ECO:0000256" key="2">
    <source>
        <dbReference type="ARBA" id="ARBA00021714"/>
    </source>
</evidence>
<evidence type="ECO:0000256" key="1">
    <source>
        <dbReference type="ARBA" id="ARBA00006257"/>
    </source>
</evidence>
<name>A0ABX0M033_9BURK</name>
<evidence type="ECO:0000256" key="12">
    <source>
        <dbReference type="RuleBase" id="RU362069"/>
    </source>
</evidence>
<keyword evidence="6 12" id="KW-1005">Bacterial flagellum biogenesis</keyword>
<dbReference type="PROSITE" id="PS01061">
    <property type="entry name" value="FLIP_2"/>
    <property type="match status" value="1"/>
</dbReference>
<evidence type="ECO:0000256" key="8">
    <source>
        <dbReference type="ARBA" id="ARBA00022989"/>
    </source>
</evidence>
<dbReference type="NCBIfam" id="NF009438">
    <property type="entry name" value="PRK12797.1"/>
    <property type="match status" value="1"/>
</dbReference>
<keyword evidence="4 12" id="KW-1003">Cell membrane</keyword>
<dbReference type="PANTHER" id="PTHR30587:SF0">
    <property type="entry name" value="FLAGELLAR BIOSYNTHETIC PROTEIN FLIP"/>
    <property type="match status" value="1"/>
</dbReference>
<keyword evidence="5 12" id="KW-0812">Transmembrane</keyword>
<dbReference type="PANTHER" id="PTHR30587">
    <property type="entry name" value="FLAGELLAR BIOSYNTHETIC PROTEIN FLIP"/>
    <property type="match status" value="1"/>
</dbReference>
<keyword evidence="9 12" id="KW-0472">Membrane</keyword>
<dbReference type="PROSITE" id="PS51257">
    <property type="entry name" value="PROKAR_LIPOPROTEIN"/>
    <property type="match status" value="1"/>
</dbReference>
<comment type="subcellular location">
    <subcellularLocation>
        <location evidence="12">Cell membrane</location>
        <topology evidence="12">Multi-pass membrane protein</topology>
    </subcellularLocation>
    <subcellularLocation>
        <location evidence="12">Bacterial flagellum basal body</location>
    </subcellularLocation>
</comment>
<evidence type="ECO:0000256" key="10">
    <source>
        <dbReference type="ARBA" id="ARBA00023143"/>
    </source>
</evidence>
<evidence type="ECO:0000256" key="11">
    <source>
        <dbReference type="ARBA" id="ARBA00023225"/>
    </source>
</evidence>
<dbReference type="PRINTS" id="PR01302">
    <property type="entry name" value="TYPE3IMPPROT"/>
</dbReference>
<keyword evidence="14" id="KW-0282">Flagellum</keyword>
<keyword evidence="3 12" id="KW-0813">Transport</keyword>
<reference evidence="14 15" key="1">
    <citation type="submission" date="2019-09" db="EMBL/GenBank/DDBJ databases">
        <title>Taxonomy of Antarctic Massilia spp.: description of Massilia rubra sp. nov., Massilia aquatica sp. nov., Massilia mucilaginosa sp. nov., Massilia frigida sp. nov. isolated from streams, lakes and regoliths.</title>
        <authorList>
            <person name="Holochova P."/>
            <person name="Sedlacek I."/>
            <person name="Kralova S."/>
            <person name="Maslanova I."/>
            <person name="Busse H.-J."/>
            <person name="Stankova E."/>
            <person name="Vrbovska V."/>
            <person name="Kovarovic V."/>
            <person name="Bartak M."/>
            <person name="Svec P."/>
            <person name="Pantucek R."/>
        </authorList>
    </citation>
    <scope>NUCLEOTIDE SEQUENCE [LARGE SCALE GENOMIC DNA]</scope>
    <source>
        <strain evidence="14 15">CCM 8692</strain>
    </source>
</reference>
<evidence type="ECO:0000313" key="15">
    <source>
        <dbReference type="Proteomes" id="UP000785613"/>
    </source>
</evidence>
<feature type="transmembrane region" description="Helical" evidence="12">
    <location>
        <begin position="100"/>
        <end position="119"/>
    </location>
</feature>
<keyword evidence="14" id="KW-0969">Cilium</keyword>
<dbReference type="InterPro" id="IPR005838">
    <property type="entry name" value="T3SS_IM_P"/>
</dbReference>
<keyword evidence="15" id="KW-1185">Reference proteome</keyword>
<comment type="caution">
    <text evidence="14">The sequence shown here is derived from an EMBL/GenBank/DDBJ whole genome shotgun (WGS) entry which is preliminary data.</text>
</comment>
<proteinExistence type="inferred from homology"/>
<feature type="chain" id="PRO_5046364104" description="Flagellar biosynthetic protein FliP" evidence="13">
    <location>
        <begin position="38"/>
        <end position="260"/>
    </location>
</feature>
<keyword evidence="11 12" id="KW-1006">Bacterial flagellum protein export</keyword>
<evidence type="ECO:0000256" key="6">
    <source>
        <dbReference type="ARBA" id="ARBA00022795"/>
    </source>
</evidence>
<keyword evidence="13" id="KW-0732">Signal</keyword>
<feature type="transmembrane region" description="Helical" evidence="12">
    <location>
        <begin position="61"/>
        <end position="88"/>
    </location>
</feature>
<dbReference type="PRINTS" id="PR00951">
    <property type="entry name" value="FLGBIOSNFLIP"/>
</dbReference>
<gene>
    <name evidence="12 14" type="primary">fliP</name>
    <name evidence="14" type="ORF">F0185_33105</name>
</gene>
<dbReference type="NCBIfam" id="TIGR01103">
    <property type="entry name" value="fliP"/>
    <property type="match status" value="1"/>
</dbReference>
<comment type="function">
    <text evidence="12">Plays a role in the flagellum-specific transport system.</text>
</comment>
<evidence type="ECO:0000256" key="9">
    <source>
        <dbReference type="ARBA" id="ARBA00023136"/>
    </source>
</evidence>
<feature type="signal peptide" evidence="13">
    <location>
        <begin position="1"/>
        <end position="37"/>
    </location>
</feature>
<dbReference type="EMBL" id="VUYU01000048">
    <property type="protein sequence ID" value="NHZ38388.1"/>
    <property type="molecule type" value="Genomic_DNA"/>
</dbReference>
<comment type="similarity">
    <text evidence="1 12">Belongs to the FliP/MopC/SpaP family.</text>
</comment>
<evidence type="ECO:0000256" key="5">
    <source>
        <dbReference type="ARBA" id="ARBA00022692"/>
    </source>
</evidence>
<dbReference type="Proteomes" id="UP000785613">
    <property type="component" value="Unassembled WGS sequence"/>
</dbReference>